<keyword evidence="2" id="KW-0812">Transmembrane</keyword>
<evidence type="ECO:0008006" key="5">
    <source>
        <dbReference type="Google" id="ProtNLM"/>
    </source>
</evidence>
<name>A0A1G9LY39_9CORY</name>
<evidence type="ECO:0000256" key="1">
    <source>
        <dbReference type="SAM" id="MobiDB-lite"/>
    </source>
</evidence>
<feature type="transmembrane region" description="Helical" evidence="2">
    <location>
        <begin position="52"/>
        <end position="71"/>
    </location>
</feature>
<sequence>MNTSSNPSSRDDARDDDGRGATGASTSGGELVAADTTDFDDPRRPLIRALRLGGWILVGLTVVSLMGWGAARGLPGLWAVLLGAVIGGGFVLLTAASVLATSGTSPSTTMAIVLGGWLVKMVILIIVLLLIRDMQFYDHTAFGVTAILALVVVLAAEAWGVITSRVSYIGG</sequence>
<feature type="transmembrane region" description="Helical" evidence="2">
    <location>
        <begin position="143"/>
        <end position="162"/>
    </location>
</feature>
<keyword evidence="4" id="KW-1185">Reference proteome</keyword>
<feature type="transmembrane region" description="Helical" evidence="2">
    <location>
        <begin position="77"/>
        <end position="99"/>
    </location>
</feature>
<feature type="compositionally biased region" description="Basic and acidic residues" evidence="1">
    <location>
        <begin position="9"/>
        <end position="19"/>
    </location>
</feature>
<proteinExistence type="predicted"/>
<dbReference type="Proteomes" id="UP000199350">
    <property type="component" value="Chromosome I"/>
</dbReference>
<accession>A0A1G9LY39</accession>
<protein>
    <recommendedName>
        <fullName evidence="5">ATP synthase protein I</fullName>
    </recommendedName>
</protein>
<evidence type="ECO:0000256" key="2">
    <source>
        <dbReference type="SAM" id="Phobius"/>
    </source>
</evidence>
<evidence type="ECO:0000313" key="3">
    <source>
        <dbReference type="EMBL" id="SDL66345.1"/>
    </source>
</evidence>
<reference evidence="4" key="1">
    <citation type="submission" date="2016-10" db="EMBL/GenBank/DDBJ databases">
        <authorList>
            <person name="Varghese N."/>
            <person name="Submissions S."/>
        </authorList>
    </citation>
    <scope>NUCLEOTIDE SEQUENCE [LARGE SCALE GENOMIC DNA]</scope>
    <source>
        <strain evidence="4">DSM 20632</strain>
    </source>
</reference>
<organism evidence="3 4">
    <name type="scientific">Corynebacterium mycetoides</name>
    <dbReference type="NCBI Taxonomy" id="38302"/>
    <lineage>
        <taxon>Bacteria</taxon>
        <taxon>Bacillati</taxon>
        <taxon>Actinomycetota</taxon>
        <taxon>Actinomycetes</taxon>
        <taxon>Mycobacteriales</taxon>
        <taxon>Corynebacteriaceae</taxon>
        <taxon>Corynebacterium</taxon>
    </lineage>
</organism>
<gene>
    <name evidence="3" type="ORF">SAMN04488535_0338</name>
</gene>
<evidence type="ECO:0000313" key="4">
    <source>
        <dbReference type="Proteomes" id="UP000199350"/>
    </source>
</evidence>
<keyword evidence="2" id="KW-0472">Membrane</keyword>
<dbReference type="EMBL" id="LT629700">
    <property type="protein sequence ID" value="SDL66345.1"/>
    <property type="molecule type" value="Genomic_DNA"/>
</dbReference>
<keyword evidence="2" id="KW-1133">Transmembrane helix</keyword>
<dbReference type="STRING" id="38302.SAMN04488535_0338"/>
<dbReference type="AlphaFoldDB" id="A0A1G9LY39"/>
<feature type="region of interest" description="Disordered" evidence="1">
    <location>
        <begin position="1"/>
        <end position="37"/>
    </location>
</feature>
<feature type="transmembrane region" description="Helical" evidence="2">
    <location>
        <begin position="111"/>
        <end position="131"/>
    </location>
</feature>